<reference evidence="1 2" key="1">
    <citation type="journal article" date="2017" name="ISME J.">
        <title>Grape pomace compost harbors organohalide-respiring Dehalogenimonas species with novel reductive dehalogenase genes.</title>
        <authorList>
            <person name="Yang Y."/>
            <person name="Higgins S.A."/>
            <person name="Yan J."/>
            <person name="Simsir B."/>
            <person name="Chourey K."/>
            <person name="Iyer R."/>
            <person name="Hettich R.L."/>
            <person name="Baldwin B."/>
            <person name="Ogles D.M."/>
            <person name="Loffler F.E."/>
        </authorList>
    </citation>
    <scope>NUCLEOTIDE SEQUENCE [LARGE SCALE GENOMIC DNA]</scope>
    <source>
        <strain evidence="1 2">GP</strain>
    </source>
</reference>
<dbReference type="EMBL" id="JQAN02000009">
    <property type="protein sequence ID" value="PPD58124.1"/>
    <property type="molecule type" value="Genomic_DNA"/>
</dbReference>
<evidence type="ECO:0000313" key="2">
    <source>
        <dbReference type="Proteomes" id="UP000235653"/>
    </source>
</evidence>
<dbReference type="Pfam" id="PF13367">
    <property type="entry name" value="PrsW-protease"/>
    <property type="match status" value="1"/>
</dbReference>
<name>A0A2P5P758_9CHLR</name>
<sequence length="275" mass="29466">MKLNWLWTLGVGVALFFMTNVTMQSTGNPNFFPTVIMLGSFVVPVAFVSFFYEHIRDRDIPLSVLGGSFLLGGAIGTIAAGLLEYSTLTSSSVSSLFGVGLIEESAKIIVPVFLFLGWKYRHQADGLLFGVTVGMGFAALETMGYALVTLIQSQGDVTAMNQVLLVRGLLAPAGHGAWTGIVCAVLWRERAKAGKININGWVIGAFILAVVLHALWDIVNSQNSNAIAYGGMLALAIVSLELLFALYASARKEAGLTPMTEPTDDEKFDKRGKPG</sequence>
<comment type="caution">
    <text evidence="1">The sequence shown here is derived from an EMBL/GenBank/DDBJ whole genome shotgun (WGS) entry which is preliminary data.</text>
</comment>
<dbReference type="PANTHER" id="PTHR36844:SF1">
    <property type="entry name" value="PROTEASE PRSW"/>
    <property type="match status" value="1"/>
</dbReference>
<accession>A0A2P5P758</accession>
<dbReference type="InterPro" id="IPR026898">
    <property type="entry name" value="PrsW"/>
</dbReference>
<dbReference type="GO" id="GO:0006508">
    <property type="term" value="P:proteolysis"/>
    <property type="evidence" value="ECO:0007669"/>
    <property type="project" value="UniProtKB-KW"/>
</dbReference>
<protein>
    <submittedName>
        <fullName evidence="1">Protease PrsW</fullName>
    </submittedName>
</protein>
<keyword evidence="1" id="KW-0645">Protease</keyword>
<dbReference type="PANTHER" id="PTHR36844">
    <property type="entry name" value="PROTEASE PRSW"/>
    <property type="match status" value="1"/>
</dbReference>
<dbReference type="RefSeq" id="WP_102331133.1">
    <property type="nucleotide sequence ID" value="NZ_CP058566.2"/>
</dbReference>
<keyword evidence="2" id="KW-1185">Reference proteome</keyword>
<dbReference type="AlphaFoldDB" id="A0A2P5P758"/>
<dbReference type="GO" id="GO:0008233">
    <property type="term" value="F:peptidase activity"/>
    <property type="evidence" value="ECO:0007669"/>
    <property type="project" value="UniProtKB-KW"/>
</dbReference>
<gene>
    <name evidence="1" type="ORF">JP09_004835</name>
</gene>
<dbReference type="Proteomes" id="UP000235653">
    <property type="component" value="Unassembled WGS sequence"/>
</dbReference>
<keyword evidence="1" id="KW-0378">Hydrolase</keyword>
<proteinExistence type="predicted"/>
<dbReference type="OrthoDB" id="153483at2"/>
<organism evidence="1 2">
    <name type="scientific">Dehalogenimonas etheniformans</name>
    <dbReference type="NCBI Taxonomy" id="1536648"/>
    <lineage>
        <taxon>Bacteria</taxon>
        <taxon>Bacillati</taxon>
        <taxon>Chloroflexota</taxon>
        <taxon>Dehalococcoidia</taxon>
        <taxon>Dehalococcoidales</taxon>
        <taxon>Dehalococcoidaceae</taxon>
        <taxon>Dehalogenimonas</taxon>
    </lineage>
</organism>
<evidence type="ECO:0000313" key="1">
    <source>
        <dbReference type="EMBL" id="PPD58124.1"/>
    </source>
</evidence>